<dbReference type="SUPFAM" id="SSF53474">
    <property type="entry name" value="alpha/beta-Hydrolases"/>
    <property type="match status" value="1"/>
</dbReference>
<gene>
    <name evidence="7" type="ORF">RUM44_010137</name>
</gene>
<keyword evidence="2" id="KW-0645">Protease</keyword>
<sequence>MNGFLLLILYSLFSCNHSWRIFHRGRSRYGNLHEPNGDIRHVPEEQYFEQKLDHFDPSSSATWQQRYFVNDTHYKPGGPVFLMIGGEGEASPKWMVEGTWLKYAQRYNAYCVQVEHRFYGKSHPTDNLSVKNLAYLNSEQALADLANFITSFNLKLNQYPNPKWIAMGGSYPGSLAAWMRLKYPHLVQGAVSTSGPLLALLDFKEYFEVVKDSLAGYNTSCVAAIAAGTEQLDSFLNHPLGQQKIFKIFKLCDPIEFNNENDFSNLHESLASNFAGVVQYNKDNRHEKEPRKPEITIDYVCDIMLNETLGIELVRLATVNEVLLKKNNETCLDFKYDKMIKEMRATDWNSEVAEGMRQWTYQTCTEFGFYQTSSSNSTQAMFGNKFPTEFFTKQCTDIFGSKFSDRLATEGIKRTNIMYGGLDDRADNVVYVHGSIDPWHVLGITKTLREDAPAIYIEGTAHCANMYPPSPKDVPQLVNARNKIEDLIGEWLAK</sequence>
<dbReference type="PANTHER" id="PTHR11010">
    <property type="entry name" value="PROTEASE S28 PRO-X CARBOXYPEPTIDASE-RELATED"/>
    <property type="match status" value="1"/>
</dbReference>
<feature type="signal peptide" evidence="6">
    <location>
        <begin position="1"/>
        <end position="18"/>
    </location>
</feature>
<evidence type="ECO:0000313" key="7">
    <source>
        <dbReference type="EMBL" id="KAK6627658.1"/>
    </source>
</evidence>
<keyword evidence="8" id="KW-1185">Reference proteome</keyword>
<evidence type="ECO:0000256" key="2">
    <source>
        <dbReference type="ARBA" id="ARBA00022670"/>
    </source>
</evidence>
<dbReference type="PANTHER" id="PTHR11010:SF117">
    <property type="entry name" value="SERINE PROTEASE 16"/>
    <property type="match status" value="1"/>
</dbReference>
<organism evidence="7 8">
    <name type="scientific">Polyplax serrata</name>
    <name type="common">Common mouse louse</name>
    <dbReference type="NCBI Taxonomy" id="468196"/>
    <lineage>
        <taxon>Eukaryota</taxon>
        <taxon>Metazoa</taxon>
        <taxon>Ecdysozoa</taxon>
        <taxon>Arthropoda</taxon>
        <taxon>Hexapoda</taxon>
        <taxon>Insecta</taxon>
        <taxon>Pterygota</taxon>
        <taxon>Neoptera</taxon>
        <taxon>Paraneoptera</taxon>
        <taxon>Psocodea</taxon>
        <taxon>Troctomorpha</taxon>
        <taxon>Phthiraptera</taxon>
        <taxon>Anoplura</taxon>
        <taxon>Polyplacidae</taxon>
        <taxon>Polyplax</taxon>
    </lineage>
</organism>
<comment type="caution">
    <text evidence="7">The sequence shown here is derived from an EMBL/GenBank/DDBJ whole genome shotgun (WGS) entry which is preliminary data.</text>
</comment>
<keyword evidence="3 6" id="KW-0732">Signal</keyword>
<evidence type="ECO:0000256" key="3">
    <source>
        <dbReference type="ARBA" id="ARBA00022729"/>
    </source>
</evidence>
<reference evidence="7 8" key="1">
    <citation type="submission" date="2023-09" db="EMBL/GenBank/DDBJ databases">
        <title>Genomes of two closely related lineages of the louse Polyplax serrata with different host specificities.</title>
        <authorList>
            <person name="Martinu J."/>
            <person name="Tarabai H."/>
            <person name="Stefka J."/>
            <person name="Hypsa V."/>
        </authorList>
    </citation>
    <scope>NUCLEOTIDE SEQUENCE [LARGE SCALE GENOMIC DNA]</scope>
    <source>
        <strain evidence="7">98ZLc_SE</strain>
    </source>
</reference>
<dbReference type="InterPro" id="IPR042269">
    <property type="entry name" value="Ser_carbopepase_S28_SKS"/>
</dbReference>
<feature type="chain" id="PRO_5047089035" description="Serine protease K12H4.7" evidence="6">
    <location>
        <begin position="19"/>
        <end position="494"/>
    </location>
</feature>
<evidence type="ECO:0000256" key="4">
    <source>
        <dbReference type="ARBA" id="ARBA00022801"/>
    </source>
</evidence>
<keyword evidence="5" id="KW-0325">Glycoprotein</keyword>
<dbReference type="InterPro" id="IPR008758">
    <property type="entry name" value="Peptidase_S28"/>
</dbReference>
<accession>A0ABR1AUN4</accession>
<comment type="similarity">
    <text evidence="1">Belongs to the peptidase S28 family.</text>
</comment>
<keyword evidence="4" id="KW-0378">Hydrolase</keyword>
<proteinExistence type="inferred from homology"/>
<dbReference type="Proteomes" id="UP001359485">
    <property type="component" value="Unassembled WGS sequence"/>
</dbReference>
<evidence type="ECO:0008006" key="9">
    <source>
        <dbReference type="Google" id="ProtNLM"/>
    </source>
</evidence>
<dbReference type="Pfam" id="PF05577">
    <property type="entry name" value="Peptidase_S28"/>
    <property type="match status" value="1"/>
</dbReference>
<name>A0ABR1AUN4_POLSC</name>
<evidence type="ECO:0000256" key="1">
    <source>
        <dbReference type="ARBA" id="ARBA00011079"/>
    </source>
</evidence>
<evidence type="ECO:0000313" key="8">
    <source>
        <dbReference type="Proteomes" id="UP001359485"/>
    </source>
</evidence>
<dbReference type="Gene3D" id="1.20.120.980">
    <property type="entry name" value="Serine carboxypeptidase S28, SKS domain"/>
    <property type="match status" value="1"/>
</dbReference>
<protein>
    <recommendedName>
        <fullName evidence="9">Serine protease K12H4.7</fullName>
    </recommendedName>
</protein>
<dbReference type="Gene3D" id="3.40.50.1820">
    <property type="entry name" value="alpha/beta hydrolase"/>
    <property type="match status" value="1"/>
</dbReference>
<dbReference type="EMBL" id="JAWJWF010000045">
    <property type="protein sequence ID" value="KAK6627658.1"/>
    <property type="molecule type" value="Genomic_DNA"/>
</dbReference>
<dbReference type="InterPro" id="IPR029058">
    <property type="entry name" value="AB_hydrolase_fold"/>
</dbReference>
<evidence type="ECO:0000256" key="5">
    <source>
        <dbReference type="ARBA" id="ARBA00023180"/>
    </source>
</evidence>
<evidence type="ECO:0000256" key="6">
    <source>
        <dbReference type="SAM" id="SignalP"/>
    </source>
</evidence>